<proteinExistence type="inferred from homology"/>
<feature type="transmembrane region" description="Helical" evidence="10">
    <location>
        <begin position="286"/>
        <end position="309"/>
    </location>
</feature>
<dbReference type="PRINTS" id="PR00237">
    <property type="entry name" value="GPCRRHODOPSN"/>
</dbReference>
<feature type="transmembrane region" description="Helical" evidence="10">
    <location>
        <begin position="106"/>
        <end position="134"/>
    </location>
</feature>
<reference evidence="12" key="2">
    <citation type="submission" date="2025-08" db="UniProtKB">
        <authorList>
            <consortium name="Ensembl"/>
        </authorList>
    </citation>
    <scope>IDENTIFICATION</scope>
</reference>
<dbReference type="AlphaFoldDB" id="A0A5F8GLH0"/>
<dbReference type="Bgee" id="ENSMODG00000043338">
    <property type="expression patterns" value="Expressed in uterus and 1 other cell type or tissue"/>
</dbReference>
<evidence type="ECO:0000256" key="8">
    <source>
        <dbReference type="ARBA" id="ARBA00023224"/>
    </source>
</evidence>
<evidence type="ECO:0000313" key="13">
    <source>
        <dbReference type="Proteomes" id="UP000002280"/>
    </source>
</evidence>
<evidence type="ECO:0000256" key="4">
    <source>
        <dbReference type="ARBA" id="ARBA00022692"/>
    </source>
</evidence>
<dbReference type="PRINTS" id="PR00245">
    <property type="entry name" value="OLFACTORYR"/>
</dbReference>
<keyword evidence="5 10" id="KW-0552">Olfaction</keyword>
<dbReference type="PROSITE" id="PS50262">
    <property type="entry name" value="G_PROTEIN_RECEP_F1_2"/>
    <property type="match status" value="1"/>
</dbReference>
<comment type="function">
    <text evidence="1">Odorant receptor.</text>
</comment>
<keyword evidence="9" id="KW-0675">Receptor</keyword>
<dbReference type="GO" id="GO:0004984">
    <property type="term" value="F:olfactory receptor activity"/>
    <property type="evidence" value="ECO:0000318"/>
    <property type="project" value="GO_Central"/>
</dbReference>
<dbReference type="InterPro" id="IPR017452">
    <property type="entry name" value="GPCR_Rhodpsn_7TM"/>
</dbReference>
<keyword evidence="8 9" id="KW-0807">Transducer</keyword>
<dbReference type="SUPFAM" id="SSF81321">
    <property type="entry name" value="Family A G protein-coupled receptor-like"/>
    <property type="match status" value="1"/>
</dbReference>
<evidence type="ECO:0000256" key="3">
    <source>
        <dbReference type="ARBA" id="ARBA00022606"/>
    </source>
</evidence>
<dbReference type="GO" id="GO:0004930">
    <property type="term" value="F:G protein-coupled receptor activity"/>
    <property type="evidence" value="ECO:0007669"/>
    <property type="project" value="UniProtKB-KW"/>
</dbReference>
<dbReference type="Ensembl" id="ENSMODT00000084862.1">
    <property type="protein sequence ID" value="ENSMODP00000048287.1"/>
    <property type="gene ID" value="ENSMODG00000043338.1"/>
</dbReference>
<feature type="domain" description="G-protein coupled receptors family 1 profile" evidence="11">
    <location>
        <begin position="55"/>
        <end position="307"/>
    </location>
</feature>
<comment type="subcellular location">
    <subcellularLocation>
        <location evidence="10">Cell membrane</location>
        <topology evidence="10">Multi-pass membrane protein</topology>
    </subcellularLocation>
    <subcellularLocation>
        <location evidence="2">Membrane</location>
        <topology evidence="2">Multi-pass membrane protein</topology>
    </subcellularLocation>
</comment>
<reference evidence="12 13" key="1">
    <citation type="journal article" date="2007" name="Nature">
        <title>Genome of the marsupial Monodelphis domestica reveals innovation in non-coding sequences.</title>
        <authorList>
            <person name="Mikkelsen T.S."/>
            <person name="Wakefield M.J."/>
            <person name="Aken B."/>
            <person name="Amemiya C.T."/>
            <person name="Chang J.L."/>
            <person name="Duke S."/>
            <person name="Garber M."/>
            <person name="Gentles A.J."/>
            <person name="Goodstadt L."/>
            <person name="Heger A."/>
            <person name="Jurka J."/>
            <person name="Kamal M."/>
            <person name="Mauceli E."/>
            <person name="Searle S.M."/>
            <person name="Sharpe T."/>
            <person name="Baker M.L."/>
            <person name="Batzer M.A."/>
            <person name="Benos P.V."/>
            <person name="Belov K."/>
            <person name="Clamp M."/>
            <person name="Cook A."/>
            <person name="Cuff J."/>
            <person name="Das R."/>
            <person name="Davidow L."/>
            <person name="Deakin J.E."/>
            <person name="Fazzari M.J."/>
            <person name="Glass J.L."/>
            <person name="Grabherr M."/>
            <person name="Greally J.M."/>
            <person name="Gu W."/>
            <person name="Hore T.A."/>
            <person name="Huttley G.A."/>
            <person name="Kleber M."/>
            <person name="Jirtle R.L."/>
            <person name="Koina E."/>
            <person name="Lee J.T."/>
            <person name="Mahony S."/>
            <person name="Marra M.A."/>
            <person name="Miller R.D."/>
            <person name="Nicholls R.D."/>
            <person name="Oda M."/>
            <person name="Papenfuss A.T."/>
            <person name="Parra Z.E."/>
            <person name="Pollock D.D."/>
            <person name="Ray D.A."/>
            <person name="Schein J.E."/>
            <person name="Speed T.P."/>
            <person name="Thompson K."/>
            <person name="VandeBerg J.L."/>
            <person name="Wade C.M."/>
            <person name="Walker J.A."/>
            <person name="Waters P.D."/>
            <person name="Webber C."/>
            <person name="Weidman J.R."/>
            <person name="Xie X."/>
            <person name="Zody M.C."/>
            <person name="Baldwin J."/>
            <person name="Abdouelleil A."/>
            <person name="Abdulkadir J."/>
            <person name="Abebe A."/>
            <person name="Abera B."/>
            <person name="Abreu J."/>
            <person name="Acer S.C."/>
            <person name="Aftuck L."/>
            <person name="Alexander A."/>
            <person name="An P."/>
            <person name="Anderson E."/>
            <person name="Anderson S."/>
            <person name="Arachi H."/>
            <person name="Azer M."/>
            <person name="Bachantsang P."/>
            <person name="Barry A."/>
            <person name="Bayul T."/>
            <person name="Berlin A."/>
            <person name="Bessette D."/>
            <person name="Bloom T."/>
            <person name="Bloom T."/>
            <person name="Boguslavskiy L."/>
            <person name="Bonnet C."/>
            <person name="Boukhgalter B."/>
            <person name="Bourzgui I."/>
            <person name="Brown A."/>
            <person name="Cahill P."/>
            <person name="Channer S."/>
            <person name="Cheshatsang Y."/>
            <person name="Chuda L."/>
            <person name="Citroen M."/>
            <person name="Collymore A."/>
            <person name="Cooke P."/>
            <person name="Costello M."/>
            <person name="D'Aco K."/>
            <person name="Daza R."/>
            <person name="De Haan G."/>
            <person name="DeGray S."/>
            <person name="DeMaso C."/>
            <person name="Dhargay N."/>
            <person name="Dooley K."/>
            <person name="Dooley E."/>
            <person name="Doricent M."/>
            <person name="Dorje P."/>
            <person name="Dorjee K."/>
            <person name="Dupes A."/>
            <person name="Elong R."/>
            <person name="Falk J."/>
            <person name="Farina A."/>
            <person name="Faro S."/>
            <person name="Ferguson D."/>
            <person name="Fisher S."/>
            <person name="Foley C.D."/>
            <person name="Franke A."/>
            <person name="Friedrich D."/>
            <person name="Gadbois L."/>
            <person name="Gearin G."/>
            <person name="Gearin C.R."/>
            <person name="Giannoukos G."/>
            <person name="Goode T."/>
            <person name="Graham J."/>
            <person name="Grandbois E."/>
            <person name="Grewal S."/>
            <person name="Gyaltsen K."/>
            <person name="Hafez N."/>
            <person name="Hagos B."/>
            <person name="Hall J."/>
            <person name="Henson C."/>
            <person name="Hollinger A."/>
            <person name="Honan T."/>
            <person name="Huard M.D."/>
            <person name="Hughes L."/>
            <person name="Hurhula B."/>
            <person name="Husby M.E."/>
            <person name="Kamat A."/>
            <person name="Kanga B."/>
            <person name="Kashin S."/>
            <person name="Khazanovich D."/>
            <person name="Kisner P."/>
            <person name="Lance K."/>
            <person name="Lara M."/>
            <person name="Lee W."/>
            <person name="Lennon N."/>
            <person name="Letendre F."/>
            <person name="LeVine R."/>
            <person name="Lipovsky A."/>
            <person name="Liu X."/>
            <person name="Liu J."/>
            <person name="Liu S."/>
            <person name="Lokyitsang T."/>
            <person name="Lokyitsang Y."/>
            <person name="Lubonja R."/>
            <person name="Lui A."/>
            <person name="MacDonald P."/>
            <person name="Magnisalis V."/>
            <person name="Maru K."/>
            <person name="Matthews C."/>
            <person name="McCusker W."/>
            <person name="McDonough S."/>
            <person name="Mehta T."/>
            <person name="Meldrim J."/>
            <person name="Meneus L."/>
            <person name="Mihai O."/>
            <person name="Mihalev A."/>
            <person name="Mihova T."/>
            <person name="Mittelman R."/>
            <person name="Mlenga V."/>
            <person name="Montmayeur A."/>
            <person name="Mulrain L."/>
            <person name="Navidi A."/>
            <person name="Naylor J."/>
            <person name="Negash T."/>
            <person name="Nguyen T."/>
            <person name="Nguyen N."/>
            <person name="Nicol R."/>
            <person name="Norbu C."/>
            <person name="Norbu N."/>
            <person name="Novod N."/>
            <person name="O'Neill B."/>
            <person name="Osman S."/>
            <person name="Markiewicz E."/>
            <person name="Oyono O.L."/>
            <person name="Patti C."/>
            <person name="Phunkhang P."/>
            <person name="Pierre F."/>
            <person name="Priest M."/>
            <person name="Raghuraman S."/>
            <person name="Rege F."/>
            <person name="Reyes R."/>
            <person name="Rise C."/>
            <person name="Rogov P."/>
            <person name="Ross K."/>
            <person name="Ryan E."/>
            <person name="Settipalli S."/>
            <person name="Shea T."/>
            <person name="Sherpa N."/>
            <person name="Shi L."/>
            <person name="Shih D."/>
            <person name="Sparrow T."/>
            <person name="Spaulding J."/>
            <person name="Stalker J."/>
            <person name="Stange-Thomann N."/>
            <person name="Stavropoulos S."/>
            <person name="Stone C."/>
            <person name="Strader C."/>
            <person name="Tesfaye S."/>
            <person name="Thomson T."/>
            <person name="Thoulutsang Y."/>
            <person name="Thoulutsang D."/>
            <person name="Topham K."/>
            <person name="Topping I."/>
            <person name="Tsamla T."/>
            <person name="Vassiliev H."/>
            <person name="Vo A."/>
            <person name="Wangchuk T."/>
            <person name="Wangdi T."/>
            <person name="Weiand M."/>
            <person name="Wilkinson J."/>
            <person name="Wilson A."/>
            <person name="Yadav S."/>
            <person name="Young G."/>
            <person name="Yu Q."/>
            <person name="Zembek L."/>
            <person name="Zhong D."/>
            <person name="Zimmer A."/>
            <person name="Zwirko Z."/>
            <person name="Jaffe D.B."/>
            <person name="Alvarez P."/>
            <person name="Brockman W."/>
            <person name="Butler J."/>
            <person name="Chin C."/>
            <person name="Gnerre S."/>
            <person name="MacCallum I."/>
            <person name="Graves J.A."/>
            <person name="Ponting C.P."/>
            <person name="Breen M."/>
            <person name="Samollow P.B."/>
            <person name="Lander E.S."/>
            <person name="Lindblad-Toh K."/>
        </authorList>
    </citation>
    <scope>NUCLEOTIDE SEQUENCE [LARGE SCALE GENOMIC DNA]</scope>
</reference>
<sequence>MRPGPKLFPLNLTTLTLDPNSGPGPFVLLGIPGLEGAHAWLSVPICLLYLVAIIGNSLLLVLMAVDPAFHAPMYQLLGMLAAADLVLSTATVPKALSVLWGFSGEISFGACLAQLFFAHVAFVAESSVLLTMALDRYLAICWPLHYGTLLTPRVVGAAGVVALVRGMCVMAPPIVLLQKLPYCGRRAIPHTYCEHMGVARLSCGDTQVNIWYGLATTLLSPVLDAGLIALSYAFILRAIFRLPSRGARHKALSTCGAHAGVIFLFYVPALFSFLTHRFGRHTVPGHVHILLANLYVVIPPALNPIVYGIRTRCIAERILRWLAPGRVGVGRE</sequence>
<evidence type="ECO:0000256" key="5">
    <source>
        <dbReference type="ARBA" id="ARBA00022725"/>
    </source>
</evidence>
<dbReference type="PANTHER" id="PTHR26450">
    <property type="entry name" value="OLFACTORY RECEPTOR 56B1-RELATED"/>
    <property type="match status" value="1"/>
</dbReference>
<dbReference type="STRING" id="13616.ENSMODP00000048287"/>
<dbReference type="GO" id="GO:0005886">
    <property type="term" value="C:plasma membrane"/>
    <property type="evidence" value="ECO:0000318"/>
    <property type="project" value="GO_Central"/>
</dbReference>
<evidence type="ECO:0000256" key="10">
    <source>
        <dbReference type="RuleBase" id="RU363047"/>
    </source>
</evidence>
<dbReference type="FunFam" id="1.20.1070.10:FF:000006">
    <property type="entry name" value="Olfactory receptor"/>
    <property type="match status" value="1"/>
</dbReference>
<dbReference type="InParanoid" id="A0A5F8GLH0"/>
<feature type="transmembrane region" description="Helical" evidence="10">
    <location>
        <begin position="39"/>
        <end position="65"/>
    </location>
</feature>
<feature type="transmembrane region" description="Helical" evidence="10">
    <location>
        <begin position="210"/>
        <end position="239"/>
    </location>
</feature>
<dbReference type="PROSITE" id="PS00237">
    <property type="entry name" value="G_PROTEIN_RECEP_F1_1"/>
    <property type="match status" value="1"/>
</dbReference>
<keyword evidence="6 10" id="KW-1133">Transmembrane helix</keyword>
<evidence type="ECO:0000256" key="9">
    <source>
        <dbReference type="RuleBase" id="RU000688"/>
    </source>
</evidence>
<feature type="transmembrane region" description="Helical" evidence="10">
    <location>
        <begin position="154"/>
        <end position="176"/>
    </location>
</feature>
<keyword evidence="13" id="KW-1185">Reference proteome</keyword>
<dbReference type="Proteomes" id="UP000002280">
    <property type="component" value="Chromosome 4"/>
</dbReference>
<dbReference type="InterPro" id="IPR050402">
    <property type="entry name" value="OR51/52/56-like"/>
</dbReference>
<evidence type="ECO:0000256" key="6">
    <source>
        <dbReference type="ARBA" id="ARBA00022989"/>
    </source>
</evidence>
<keyword evidence="3 10" id="KW-0716">Sensory transduction</keyword>
<feature type="transmembrane region" description="Helical" evidence="10">
    <location>
        <begin position="77"/>
        <end position="100"/>
    </location>
</feature>
<evidence type="ECO:0000256" key="2">
    <source>
        <dbReference type="ARBA" id="ARBA00004141"/>
    </source>
</evidence>
<dbReference type="InterPro" id="IPR000276">
    <property type="entry name" value="GPCR_Rhodpsn"/>
</dbReference>
<reference evidence="12" key="3">
    <citation type="submission" date="2025-09" db="UniProtKB">
        <authorList>
            <consortium name="Ensembl"/>
        </authorList>
    </citation>
    <scope>IDENTIFICATION</scope>
</reference>
<dbReference type="PANTHER" id="PTHR26450:SF395">
    <property type="entry name" value="G-PROTEIN COUPLED RECEPTORS FAMILY 1 PROFILE DOMAIN-CONTAINING PROTEIN"/>
    <property type="match status" value="1"/>
</dbReference>
<evidence type="ECO:0000259" key="11">
    <source>
        <dbReference type="PROSITE" id="PS50262"/>
    </source>
</evidence>
<dbReference type="GeneTree" id="ENSGT01090000260043"/>
<evidence type="ECO:0000256" key="1">
    <source>
        <dbReference type="ARBA" id="ARBA00002936"/>
    </source>
</evidence>
<gene>
    <name evidence="12" type="primary">LOC100022791</name>
</gene>
<keyword evidence="7 10" id="KW-0472">Membrane</keyword>
<keyword evidence="4 9" id="KW-0812">Transmembrane</keyword>
<dbReference type="Pfam" id="PF13853">
    <property type="entry name" value="7tm_4"/>
    <property type="match status" value="1"/>
</dbReference>
<protein>
    <recommendedName>
        <fullName evidence="10">Olfactory receptor</fullName>
    </recommendedName>
</protein>
<dbReference type="InterPro" id="IPR000725">
    <property type="entry name" value="Olfact_rcpt"/>
</dbReference>
<keyword evidence="9" id="KW-0297">G-protein coupled receptor</keyword>
<keyword evidence="10" id="KW-1003">Cell membrane</keyword>
<evidence type="ECO:0000313" key="12">
    <source>
        <dbReference type="Ensembl" id="ENSMODP00000048287.1"/>
    </source>
</evidence>
<dbReference type="Gene3D" id="1.20.1070.10">
    <property type="entry name" value="Rhodopsin 7-helix transmembrane proteins"/>
    <property type="match status" value="1"/>
</dbReference>
<evidence type="ECO:0000256" key="7">
    <source>
        <dbReference type="ARBA" id="ARBA00023136"/>
    </source>
</evidence>
<organism evidence="12 13">
    <name type="scientific">Monodelphis domestica</name>
    <name type="common">Gray short-tailed opossum</name>
    <dbReference type="NCBI Taxonomy" id="13616"/>
    <lineage>
        <taxon>Eukaryota</taxon>
        <taxon>Metazoa</taxon>
        <taxon>Chordata</taxon>
        <taxon>Craniata</taxon>
        <taxon>Vertebrata</taxon>
        <taxon>Euteleostomi</taxon>
        <taxon>Mammalia</taxon>
        <taxon>Metatheria</taxon>
        <taxon>Didelphimorphia</taxon>
        <taxon>Didelphidae</taxon>
        <taxon>Monodelphis</taxon>
    </lineage>
</organism>
<comment type="similarity">
    <text evidence="9">Belongs to the G-protein coupled receptor 1 family.</text>
</comment>
<name>A0A5F8GLH0_MONDO</name>
<feature type="transmembrane region" description="Helical" evidence="10">
    <location>
        <begin position="251"/>
        <end position="274"/>
    </location>
</feature>
<dbReference type="OMA" id="FCVMFPT"/>
<accession>A0A5F8GLH0</accession>